<gene>
    <name evidence="3" type="ORF">A2828_03390</name>
</gene>
<dbReference type="GO" id="GO:0005840">
    <property type="term" value="C:ribosome"/>
    <property type="evidence" value="ECO:0007669"/>
    <property type="project" value="UniProtKB-KW"/>
</dbReference>
<name>A0A1G2PEQ9_9BACT</name>
<dbReference type="GO" id="GO:1990904">
    <property type="term" value="C:ribonucleoprotein complex"/>
    <property type="evidence" value="ECO:0007669"/>
    <property type="project" value="UniProtKB-KW"/>
</dbReference>
<reference evidence="3 4" key="1">
    <citation type="journal article" date="2016" name="Nat. Commun.">
        <title>Thousands of microbial genomes shed light on interconnected biogeochemical processes in an aquifer system.</title>
        <authorList>
            <person name="Anantharaman K."/>
            <person name="Brown C.T."/>
            <person name="Hug L.A."/>
            <person name="Sharon I."/>
            <person name="Castelle C.J."/>
            <person name="Probst A.J."/>
            <person name="Thomas B.C."/>
            <person name="Singh A."/>
            <person name="Wilkins M.J."/>
            <person name="Karaoz U."/>
            <person name="Brodie E.L."/>
            <person name="Williams K.H."/>
            <person name="Hubbard S.S."/>
            <person name="Banfield J.F."/>
        </authorList>
    </citation>
    <scope>NUCLEOTIDE SEQUENCE [LARGE SCALE GENOMIC DNA]</scope>
</reference>
<dbReference type="AlphaFoldDB" id="A0A1G2PEQ9"/>
<keyword evidence="1" id="KW-0689">Ribosomal protein</keyword>
<evidence type="ECO:0000256" key="2">
    <source>
        <dbReference type="ARBA" id="ARBA00023274"/>
    </source>
</evidence>
<sequence length="69" mass="7567">MRKSCTICGKTSVMASTRKLLRGHYNRTSRVRKYPNLQWATLPVSKNGVAKGTRILACASCIKGLAKGK</sequence>
<evidence type="ECO:0008006" key="5">
    <source>
        <dbReference type="Google" id="ProtNLM"/>
    </source>
</evidence>
<comment type="caution">
    <text evidence="3">The sequence shown here is derived from an EMBL/GenBank/DDBJ whole genome shotgun (WGS) entry which is preliminary data.</text>
</comment>
<dbReference type="InterPro" id="IPR037147">
    <property type="entry name" value="Ribosomal_bL28_sf"/>
</dbReference>
<dbReference type="InterPro" id="IPR034704">
    <property type="entry name" value="Ribosomal_bL28/bL31-like_sf"/>
</dbReference>
<dbReference type="GO" id="GO:0003735">
    <property type="term" value="F:structural constituent of ribosome"/>
    <property type="evidence" value="ECO:0007669"/>
    <property type="project" value="InterPro"/>
</dbReference>
<dbReference type="EMBL" id="MHSR01000019">
    <property type="protein sequence ID" value="OHA46229.1"/>
    <property type="molecule type" value="Genomic_DNA"/>
</dbReference>
<proteinExistence type="predicted"/>
<evidence type="ECO:0000313" key="4">
    <source>
        <dbReference type="Proteomes" id="UP000178869"/>
    </source>
</evidence>
<accession>A0A1G2PEQ9</accession>
<dbReference type="Gene3D" id="2.30.170.40">
    <property type="entry name" value="Ribosomal protein L28/L24"/>
    <property type="match status" value="1"/>
</dbReference>
<evidence type="ECO:0000256" key="1">
    <source>
        <dbReference type="ARBA" id="ARBA00022980"/>
    </source>
</evidence>
<keyword evidence="2" id="KW-0687">Ribonucleoprotein</keyword>
<dbReference type="SUPFAM" id="SSF143800">
    <property type="entry name" value="L28p-like"/>
    <property type="match status" value="1"/>
</dbReference>
<organism evidence="3 4">
    <name type="scientific">Candidatus Terrybacteria bacterium RIFCSPHIGHO2_01_FULL_43_35</name>
    <dbReference type="NCBI Taxonomy" id="1802361"/>
    <lineage>
        <taxon>Bacteria</taxon>
        <taxon>Candidatus Terryibacteriota</taxon>
    </lineage>
</organism>
<evidence type="ECO:0000313" key="3">
    <source>
        <dbReference type="EMBL" id="OHA46229.1"/>
    </source>
</evidence>
<protein>
    <recommendedName>
        <fullName evidence="5">50S ribosomal protein L28</fullName>
    </recommendedName>
</protein>
<dbReference type="Proteomes" id="UP000178869">
    <property type="component" value="Unassembled WGS sequence"/>
</dbReference>